<dbReference type="InterPro" id="IPR012340">
    <property type="entry name" value="NA-bd_OB-fold"/>
</dbReference>
<evidence type="ECO:0000313" key="2">
    <source>
        <dbReference type="EMBL" id="GHI40669.1"/>
    </source>
</evidence>
<organism evidence="2 3">
    <name type="scientific">Streptomyces violascens</name>
    <dbReference type="NCBI Taxonomy" id="67381"/>
    <lineage>
        <taxon>Bacteria</taxon>
        <taxon>Bacillati</taxon>
        <taxon>Actinomycetota</taxon>
        <taxon>Actinomycetes</taxon>
        <taxon>Kitasatosporales</taxon>
        <taxon>Streptomycetaceae</taxon>
        <taxon>Streptomyces</taxon>
    </lineage>
</organism>
<name>A0ABQ3QTY0_9ACTN</name>
<dbReference type="CDD" id="cd04458">
    <property type="entry name" value="CSP_CDS"/>
    <property type="match status" value="1"/>
</dbReference>
<dbReference type="InterPro" id="IPR050181">
    <property type="entry name" value="Cold_shock_domain"/>
</dbReference>
<feature type="domain" description="CSD" evidence="1">
    <location>
        <begin position="1"/>
        <end position="67"/>
    </location>
</feature>
<proteinExistence type="predicted"/>
<gene>
    <name evidence="2" type="ORF">Sviol_50770</name>
</gene>
<dbReference type="SUPFAM" id="SSF50249">
    <property type="entry name" value="Nucleic acid-binding proteins"/>
    <property type="match status" value="1"/>
</dbReference>
<evidence type="ECO:0000259" key="1">
    <source>
        <dbReference type="PROSITE" id="PS51857"/>
    </source>
</evidence>
<dbReference type="Pfam" id="PF00313">
    <property type="entry name" value="CSD"/>
    <property type="match status" value="1"/>
</dbReference>
<keyword evidence="3" id="KW-1185">Reference proteome</keyword>
<dbReference type="PRINTS" id="PR00050">
    <property type="entry name" value="COLDSHOCK"/>
</dbReference>
<reference evidence="2" key="1">
    <citation type="submission" date="2024-05" db="EMBL/GenBank/DDBJ databases">
        <title>Whole genome shotgun sequence of Streptomyces violascens NBRC 12920.</title>
        <authorList>
            <person name="Komaki H."/>
            <person name="Tamura T."/>
        </authorList>
    </citation>
    <scope>NUCLEOTIDE SEQUENCE</scope>
    <source>
        <strain evidence="2">NBRC 12920</strain>
    </source>
</reference>
<comment type="caution">
    <text evidence="2">The sequence shown here is derived from an EMBL/GenBank/DDBJ whole genome shotgun (WGS) entry which is preliminary data.</text>
</comment>
<dbReference type="Proteomes" id="UP001050808">
    <property type="component" value="Unassembled WGS sequence"/>
</dbReference>
<dbReference type="Gene3D" id="2.40.50.140">
    <property type="entry name" value="Nucleic acid-binding proteins"/>
    <property type="match status" value="1"/>
</dbReference>
<dbReference type="RefSeq" id="WP_226599395.1">
    <property type="nucleotide sequence ID" value="NZ_BNDY01000017.1"/>
</dbReference>
<dbReference type="InterPro" id="IPR002059">
    <property type="entry name" value="CSP_DNA-bd"/>
</dbReference>
<dbReference type="EMBL" id="BNDY01000017">
    <property type="protein sequence ID" value="GHI40669.1"/>
    <property type="molecule type" value="Genomic_DNA"/>
</dbReference>
<protein>
    <submittedName>
        <fullName evidence="2">Cold-shock protein</fullName>
    </submittedName>
</protein>
<accession>A0ABQ3QTY0</accession>
<sequence length="76" mass="7724">MAAGTVTWFNAEEGFGCVGQGQGGPDVFVHCSAASSAGSRSLEEGQQVPFDVTQDPQSAVCTADVMSAFWASVPPG</sequence>
<dbReference type="SMART" id="SM00357">
    <property type="entry name" value="CSP"/>
    <property type="match status" value="1"/>
</dbReference>
<dbReference type="InterPro" id="IPR011129">
    <property type="entry name" value="CSD"/>
</dbReference>
<dbReference type="PROSITE" id="PS51857">
    <property type="entry name" value="CSD_2"/>
    <property type="match status" value="1"/>
</dbReference>
<dbReference type="PANTHER" id="PTHR11544">
    <property type="entry name" value="COLD SHOCK DOMAIN CONTAINING PROTEINS"/>
    <property type="match status" value="1"/>
</dbReference>
<evidence type="ECO:0000313" key="3">
    <source>
        <dbReference type="Proteomes" id="UP001050808"/>
    </source>
</evidence>